<dbReference type="Proteomes" id="UP000005512">
    <property type="component" value="Unassembled WGS sequence"/>
</dbReference>
<name>D1NZI0_9GAMM</name>
<keyword evidence="2" id="KW-1185">Reference proteome</keyword>
<organism evidence="1 2">
    <name type="scientific">Providencia rustigianii DSM 4541</name>
    <dbReference type="NCBI Taxonomy" id="500637"/>
    <lineage>
        <taxon>Bacteria</taxon>
        <taxon>Pseudomonadati</taxon>
        <taxon>Pseudomonadota</taxon>
        <taxon>Gammaproteobacteria</taxon>
        <taxon>Enterobacterales</taxon>
        <taxon>Morganellaceae</taxon>
        <taxon>Providencia</taxon>
    </lineage>
</organism>
<proteinExistence type="predicted"/>
<dbReference type="HOGENOM" id="CLU_3083602_0_0_6"/>
<sequence length="52" mass="6060">MNVRLVKQSDFPLRNLIFSRCYYLMPLGNLMTESAYNFGVIYRLQVKNSVVG</sequence>
<comment type="caution">
    <text evidence="1">The sequence shown here is derived from an EMBL/GenBank/DDBJ whole genome shotgun (WGS) entry which is preliminary data.</text>
</comment>
<accession>D1NZI0</accession>
<reference evidence="1" key="1">
    <citation type="submission" date="2009-12" db="EMBL/GenBank/DDBJ databases">
        <authorList>
            <person name="Weinstock G."/>
            <person name="Sodergren E."/>
            <person name="Clifton S."/>
            <person name="Fulton L."/>
            <person name="Fulton B."/>
            <person name="Courtney L."/>
            <person name="Fronick C."/>
            <person name="Harrison M."/>
            <person name="Strong C."/>
            <person name="Farmer C."/>
            <person name="Delahaunty K."/>
            <person name="Markovic C."/>
            <person name="Hall O."/>
            <person name="Minx P."/>
            <person name="Tomlinson C."/>
            <person name="Mitreva M."/>
            <person name="Nelson J."/>
            <person name="Hou S."/>
            <person name="Wollam A."/>
            <person name="Pepin K.H."/>
            <person name="Johnson M."/>
            <person name="Bhonagiri V."/>
            <person name="Nash W.E."/>
            <person name="Warren W."/>
            <person name="Chinwalla A."/>
            <person name="Mardis E.R."/>
            <person name="Wilson R.K."/>
        </authorList>
    </citation>
    <scope>NUCLEOTIDE SEQUENCE [LARGE SCALE GENOMIC DNA]</scope>
    <source>
        <strain evidence="1">DSM 4541</strain>
    </source>
</reference>
<evidence type="ECO:0000313" key="2">
    <source>
        <dbReference type="Proteomes" id="UP000005512"/>
    </source>
</evidence>
<evidence type="ECO:0000313" key="1">
    <source>
        <dbReference type="EMBL" id="EFB73246.1"/>
    </source>
</evidence>
<gene>
    <name evidence="1" type="ORF">PROVRUST_05334</name>
</gene>
<dbReference type="STRING" id="500637.PROVRUST_05334"/>
<protein>
    <submittedName>
        <fullName evidence="1">Uncharacterized protein</fullName>
    </submittedName>
</protein>
<dbReference type="AlphaFoldDB" id="D1NZI0"/>
<dbReference type="EMBL" id="ABXV02000013">
    <property type="protein sequence ID" value="EFB73246.1"/>
    <property type="molecule type" value="Genomic_DNA"/>
</dbReference>